<evidence type="ECO:0000256" key="2">
    <source>
        <dbReference type="ARBA" id="ARBA00022692"/>
    </source>
</evidence>
<evidence type="ECO:0000313" key="9">
    <source>
        <dbReference type="Proteomes" id="UP000053411"/>
    </source>
</evidence>
<dbReference type="RefSeq" id="XP_016636937.1">
    <property type="nucleotide sequence ID" value="XM_016771798.1"/>
</dbReference>
<evidence type="ECO:0000313" key="8">
    <source>
        <dbReference type="EMBL" id="KIY02815.1"/>
    </source>
</evidence>
<feature type="compositionally biased region" description="Low complexity" evidence="5">
    <location>
        <begin position="171"/>
        <end position="215"/>
    </location>
</feature>
<keyword evidence="4 6" id="KW-0472">Membrane</keyword>
<keyword evidence="9" id="KW-1185">Reference proteome</keyword>
<accession>A0A0D2KH71</accession>
<comment type="subcellular location">
    <subcellularLocation>
        <location evidence="1">Membrane</location>
        <topology evidence="1">Single-pass membrane protein</topology>
    </subcellularLocation>
</comment>
<feature type="signal peptide" evidence="7">
    <location>
        <begin position="1"/>
        <end position="20"/>
    </location>
</feature>
<evidence type="ECO:0000256" key="1">
    <source>
        <dbReference type="ARBA" id="ARBA00004167"/>
    </source>
</evidence>
<evidence type="ECO:0000256" key="3">
    <source>
        <dbReference type="ARBA" id="ARBA00022989"/>
    </source>
</evidence>
<dbReference type="OrthoDB" id="4158266at2759"/>
<dbReference type="AlphaFoldDB" id="A0A0D2KH71"/>
<gene>
    <name evidence="8" type="ORF">Z520_01280</name>
</gene>
<evidence type="ECO:0000256" key="4">
    <source>
        <dbReference type="ARBA" id="ARBA00023136"/>
    </source>
</evidence>
<protein>
    <recommendedName>
        <fullName evidence="10">Mid2 domain-containing protein</fullName>
    </recommendedName>
</protein>
<dbReference type="EMBL" id="KN848063">
    <property type="protein sequence ID" value="KIY02815.1"/>
    <property type="molecule type" value="Genomic_DNA"/>
</dbReference>
<dbReference type="PANTHER" id="PTHR15549">
    <property type="entry name" value="PAIRED IMMUNOGLOBULIN-LIKE TYPE 2 RECEPTOR"/>
    <property type="match status" value="1"/>
</dbReference>
<reference evidence="8 9" key="1">
    <citation type="submission" date="2015-01" db="EMBL/GenBank/DDBJ databases">
        <title>The Genome Sequence of Fonsecaea multimorphosa CBS 102226.</title>
        <authorList>
            <consortium name="The Broad Institute Genomics Platform"/>
            <person name="Cuomo C."/>
            <person name="de Hoog S."/>
            <person name="Gorbushina A."/>
            <person name="Stielow B."/>
            <person name="Teixiera M."/>
            <person name="Abouelleil A."/>
            <person name="Chapman S.B."/>
            <person name="Priest M."/>
            <person name="Young S.K."/>
            <person name="Wortman J."/>
            <person name="Nusbaum C."/>
            <person name="Birren B."/>
        </authorList>
    </citation>
    <scope>NUCLEOTIDE SEQUENCE [LARGE SCALE GENOMIC DNA]</scope>
    <source>
        <strain evidence="8 9">CBS 102226</strain>
    </source>
</reference>
<feature type="region of interest" description="Disordered" evidence="5">
    <location>
        <begin position="274"/>
        <end position="333"/>
    </location>
</feature>
<evidence type="ECO:0000256" key="5">
    <source>
        <dbReference type="SAM" id="MobiDB-lite"/>
    </source>
</evidence>
<dbReference type="GeneID" id="27707026"/>
<feature type="chain" id="PRO_5002245725" description="Mid2 domain-containing protein" evidence="7">
    <location>
        <begin position="21"/>
        <end position="333"/>
    </location>
</feature>
<dbReference type="GO" id="GO:0016020">
    <property type="term" value="C:membrane"/>
    <property type="evidence" value="ECO:0007669"/>
    <property type="project" value="UniProtKB-SubCell"/>
</dbReference>
<dbReference type="Proteomes" id="UP000053411">
    <property type="component" value="Unassembled WGS sequence"/>
</dbReference>
<keyword evidence="7" id="KW-0732">Signal</keyword>
<dbReference type="GO" id="GO:0071944">
    <property type="term" value="C:cell periphery"/>
    <property type="evidence" value="ECO:0007669"/>
    <property type="project" value="UniProtKB-ARBA"/>
</dbReference>
<dbReference type="STRING" id="1442371.A0A0D2KH71"/>
<dbReference type="InterPro" id="IPR051694">
    <property type="entry name" value="Immunoregulatory_rcpt-like"/>
</dbReference>
<feature type="region of interest" description="Disordered" evidence="5">
    <location>
        <begin position="162"/>
        <end position="220"/>
    </location>
</feature>
<organism evidence="8 9">
    <name type="scientific">Fonsecaea multimorphosa CBS 102226</name>
    <dbReference type="NCBI Taxonomy" id="1442371"/>
    <lineage>
        <taxon>Eukaryota</taxon>
        <taxon>Fungi</taxon>
        <taxon>Dikarya</taxon>
        <taxon>Ascomycota</taxon>
        <taxon>Pezizomycotina</taxon>
        <taxon>Eurotiomycetes</taxon>
        <taxon>Chaetothyriomycetidae</taxon>
        <taxon>Chaetothyriales</taxon>
        <taxon>Herpotrichiellaceae</taxon>
        <taxon>Fonsecaea</taxon>
    </lineage>
</organism>
<sequence>MPTLMFSALFLVLIPRLASATCYWQNSTLAPDDPYSIAPDDTACFPDQENSACCGTGWTCLSDGVCYIEQDGNSYYYRGTCTDRTWDSQQCPGWCFAQNANTSIPLLKCDTAQDWYCCPGDSECSCDTGKDAIKLGDTQPSTVTVIGSTSWPGISSTTTPFVQTSPLVANGTSTSESGGLTQSTSSTQTTSTSTSSTTSGSAAAASATSSTPAPSKGGGSSNTGLAAGLGAGLGAAAVIIGVLVFFLIRKRRRSSGAVGDSGLLDHHQMMQKPFSMASQPASPYPPAEAPTLPQYRRPELAGAGEYDRAEMPAGQNGDGLHHRRSTERAELGP</sequence>
<dbReference type="VEuPathDB" id="FungiDB:Z520_01280"/>
<feature type="transmembrane region" description="Helical" evidence="6">
    <location>
        <begin position="225"/>
        <end position="248"/>
    </location>
</feature>
<evidence type="ECO:0000256" key="6">
    <source>
        <dbReference type="SAM" id="Phobius"/>
    </source>
</evidence>
<keyword evidence="2 6" id="KW-0812">Transmembrane</keyword>
<name>A0A0D2KH71_9EURO</name>
<evidence type="ECO:0008006" key="10">
    <source>
        <dbReference type="Google" id="ProtNLM"/>
    </source>
</evidence>
<evidence type="ECO:0000256" key="7">
    <source>
        <dbReference type="SAM" id="SignalP"/>
    </source>
</evidence>
<keyword evidence="3 6" id="KW-1133">Transmembrane helix</keyword>
<proteinExistence type="predicted"/>